<name>A0A2N8TRA1_9ACTN</name>
<keyword evidence="1" id="KW-0812">Transmembrane</keyword>
<feature type="non-terminal residue" evidence="2">
    <location>
        <position position="1"/>
    </location>
</feature>
<reference evidence="2 3" key="1">
    <citation type="submission" date="2018-01" db="EMBL/GenBank/DDBJ databases">
        <title>Draft genome sequence of Streptomyces sp. 13K301.</title>
        <authorList>
            <person name="Sahin N."/>
            <person name="Saygin H."/>
            <person name="Ay H."/>
        </authorList>
    </citation>
    <scope>NUCLEOTIDE SEQUENCE [LARGE SCALE GENOMIC DNA]</scope>
    <source>
        <strain evidence="2 3">13K301</strain>
    </source>
</reference>
<dbReference type="InterPro" id="IPR033458">
    <property type="entry name" value="DUF5134"/>
</dbReference>
<keyword evidence="1" id="KW-0472">Membrane</keyword>
<dbReference type="Pfam" id="PF17197">
    <property type="entry name" value="DUF5134"/>
    <property type="match status" value="1"/>
</dbReference>
<protein>
    <submittedName>
        <fullName evidence="2">DUF5134 domain-containing protein</fullName>
    </submittedName>
</protein>
<evidence type="ECO:0000313" key="3">
    <source>
        <dbReference type="Proteomes" id="UP000235943"/>
    </source>
</evidence>
<sequence length="65" mass="6482">AGVPHLTGALLLYFAGYVLLSGVRLVPVAAVAGGGGSAGWGDRPELARACRLSMGIAMLAMLATL</sequence>
<keyword evidence="3" id="KW-1185">Reference proteome</keyword>
<gene>
    <name evidence="2" type="ORF">C1J00_14500</name>
</gene>
<feature type="transmembrane region" description="Helical" evidence="1">
    <location>
        <begin position="12"/>
        <end position="34"/>
    </location>
</feature>
<proteinExistence type="predicted"/>
<dbReference type="AlphaFoldDB" id="A0A2N8TRA1"/>
<organism evidence="2 3">
    <name type="scientific">Streptomyces cahuitamycinicus</name>
    <dbReference type="NCBI Taxonomy" id="2070367"/>
    <lineage>
        <taxon>Bacteria</taxon>
        <taxon>Bacillati</taxon>
        <taxon>Actinomycetota</taxon>
        <taxon>Actinomycetes</taxon>
        <taxon>Kitasatosporales</taxon>
        <taxon>Streptomycetaceae</taxon>
        <taxon>Streptomyces</taxon>
    </lineage>
</organism>
<accession>A0A2N8TRA1</accession>
<evidence type="ECO:0000256" key="1">
    <source>
        <dbReference type="SAM" id="Phobius"/>
    </source>
</evidence>
<dbReference type="RefSeq" id="WP_146046187.1">
    <property type="nucleotide sequence ID" value="NZ_POUC01000085.1"/>
</dbReference>
<dbReference type="EMBL" id="POUC01000085">
    <property type="protein sequence ID" value="PNG21520.1"/>
    <property type="molecule type" value="Genomic_DNA"/>
</dbReference>
<evidence type="ECO:0000313" key="2">
    <source>
        <dbReference type="EMBL" id="PNG21520.1"/>
    </source>
</evidence>
<keyword evidence="1" id="KW-1133">Transmembrane helix</keyword>
<comment type="caution">
    <text evidence="2">The sequence shown here is derived from an EMBL/GenBank/DDBJ whole genome shotgun (WGS) entry which is preliminary data.</text>
</comment>
<dbReference type="Proteomes" id="UP000235943">
    <property type="component" value="Unassembled WGS sequence"/>
</dbReference>